<evidence type="ECO:0000256" key="8">
    <source>
        <dbReference type="ARBA" id="ARBA00022553"/>
    </source>
</evidence>
<keyword evidence="8" id="KW-0597">Phosphoprotein</keyword>
<evidence type="ECO:0000256" key="2">
    <source>
        <dbReference type="ARBA" id="ARBA00004123"/>
    </source>
</evidence>
<dbReference type="FunFam" id="1.10.510.10:FF:000136">
    <property type="entry name" value="mitogen-activated protein kinase 6"/>
    <property type="match status" value="1"/>
</dbReference>
<organism evidence="21">
    <name type="scientific">Balaenoptera musculus</name>
    <name type="common">Blue whale</name>
    <dbReference type="NCBI Taxonomy" id="9771"/>
    <lineage>
        <taxon>Eukaryota</taxon>
        <taxon>Metazoa</taxon>
        <taxon>Chordata</taxon>
        <taxon>Craniata</taxon>
        <taxon>Vertebrata</taxon>
        <taxon>Euteleostomi</taxon>
        <taxon>Mammalia</taxon>
        <taxon>Eutheria</taxon>
        <taxon>Laurasiatheria</taxon>
        <taxon>Artiodactyla</taxon>
        <taxon>Whippomorpha</taxon>
        <taxon>Cetacea</taxon>
        <taxon>Mysticeti</taxon>
        <taxon>Balaenopteridae</taxon>
        <taxon>Balaenoptera</taxon>
    </lineage>
</organism>
<dbReference type="SUPFAM" id="SSF56112">
    <property type="entry name" value="Protein kinase-like (PK-like)"/>
    <property type="match status" value="1"/>
</dbReference>
<feature type="region of interest" description="Disordered" evidence="19">
    <location>
        <begin position="1"/>
        <end position="32"/>
    </location>
</feature>
<evidence type="ECO:0000256" key="7">
    <source>
        <dbReference type="ARBA" id="ARBA00022527"/>
    </source>
</evidence>
<dbReference type="PANTHER" id="PTHR24055">
    <property type="entry name" value="MITOGEN-ACTIVATED PROTEIN KINASE"/>
    <property type="match status" value="1"/>
</dbReference>
<comment type="subcellular location">
    <subcellularLocation>
        <location evidence="3">Cytoplasm</location>
    </subcellularLocation>
    <subcellularLocation>
        <location evidence="2">Nucleus</location>
    </subcellularLocation>
</comment>
<dbReference type="InterPro" id="IPR050117">
    <property type="entry name" value="MAPK"/>
</dbReference>
<dbReference type="InterPro" id="IPR008350">
    <property type="entry name" value="MAPK_ERK3/4"/>
</dbReference>
<proteinExistence type="inferred from homology"/>
<evidence type="ECO:0000256" key="11">
    <source>
        <dbReference type="ARBA" id="ARBA00022777"/>
    </source>
</evidence>
<reference evidence="21" key="1">
    <citation type="submission" date="2023-09" db="UniProtKB">
        <authorList>
            <consortium name="Ensembl"/>
        </authorList>
    </citation>
    <scope>IDENTIFICATION</scope>
</reference>
<dbReference type="GeneTree" id="ENSGT00940000154351"/>
<evidence type="ECO:0000259" key="20">
    <source>
        <dbReference type="PROSITE" id="PS50011"/>
    </source>
</evidence>
<evidence type="ECO:0000256" key="5">
    <source>
        <dbReference type="ARBA" id="ARBA00012411"/>
    </source>
</evidence>
<keyword evidence="11" id="KW-0418">Kinase</keyword>
<accession>A0A8C0DRW7</accession>
<keyword evidence="10" id="KW-0547">Nucleotide-binding</keyword>
<evidence type="ECO:0000256" key="6">
    <source>
        <dbReference type="ARBA" id="ARBA00022490"/>
    </source>
</evidence>
<comment type="cofactor">
    <cofactor evidence="1">
        <name>Mg(2+)</name>
        <dbReference type="ChEBI" id="CHEBI:18420"/>
    </cofactor>
</comment>
<dbReference type="GO" id="GO:0005524">
    <property type="term" value="F:ATP binding"/>
    <property type="evidence" value="ECO:0007669"/>
    <property type="project" value="UniProtKB-KW"/>
</dbReference>
<dbReference type="GO" id="GO:0004707">
    <property type="term" value="F:MAP kinase activity"/>
    <property type="evidence" value="ECO:0007669"/>
    <property type="project" value="UniProtKB-EC"/>
</dbReference>
<evidence type="ECO:0000256" key="15">
    <source>
        <dbReference type="ARBA" id="ARBA00047592"/>
    </source>
</evidence>
<dbReference type="GO" id="GO:0005737">
    <property type="term" value="C:cytoplasm"/>
    <property type="evidence" value="ECO:0007669"/>
    <property type="project" value="UniProtKB-SubCell"/>
</dbReference>
<dbReference type="Ensembl" id="ENSBMST00010025783.1">
    <property type="protein sequence ID" value="ENSBMSP00010023400.1"/>
    <property type="gene ID" value="ENSBMSG00010016983.1"/>
</dbReference>
<comment type="catalytic activity">
    <reaction evidence="16">
        <text>L-seryl-[protein] + ATP = O-phospho-L-seryl-[protein] + ADP + H(+)</text>
        <dbReference type="Rhea" id="RHEA:17989"/>
        <dbReference type="Rhea" id="RHEA-COMP:9863"/>
        <dbReference type="Rhea" id="RHEA-COMP:11604"/>
        <dbReference type="ChEBI" id="CHEBI:15378"/>
        <dbReference type="ChEBI" id="CHEBI:29999"/>
        <dbReference type="ChEBI" id="CHEBI:30616"/>
        <dbReference type="ChEBI" id="CHEBI:83421"/>
        <dbReference type="ChEBI" id="CHEBI:456216"/>
        <dbReference type="EC" id="2.7.11.24"/>
    </reaction>
</comment>
<evidence type="ECO:0000256" key="13">
    <source>
        <dbReference type="ARBA" id="ARBA00023242"/>
    </source>
</evidence>
<evidence type="ECO:0000256" key="16">
    <source>
        <dbReference type="ARBA" id="ARBA00048312"/>
    </source>
</evidence>
<dbReference type="AlphaFoldDB" id="A0A8C0DRW7"/>
<evidence type="ECO:0000256" key="18">
    <source>
        <dbReference type="ARBA" id="ARBA00076119"/>
    </source>
</evidence>
<evidence type="ECO:0000256" key="1">
    <source>
        <dbReference type="ARBA" id="ARBA00001946"/>
    </source>
</evidence>
<evidence type="ECO:0000256" key="12">
    <source>
        <dbReference type="ARBA" id="ARBA00022840"/>
    </source>
</evidence>
<dbReference type="GO" id="GO:0005634">
    <property type="term" value="C:nucleus"/>
    <property type="evidence" value="ECO:0007669"/>
    <property type="project" value="UniProtKB-SubCell"/>
</dbReference>
<protein>
    <recommendedName>
        <fullName evidence="17">Mitogen-activated protein kinase 4</fullName>
        <ecNumber evidence="5">2.7.11.24</ecNumber>
    </recommendedName>
    <alternativeName>
        <fullName evidence="18">Extracellular signal-regulated kinase 4</fullName>
    </alternativeName>
</protein>
<dbReference type="SMART" id="SM00220">
    <property type="entry name" value="S_TKc"/>
    <property type="match status" value="1"/>
</dbReference>
<dbReference type="OMA" id="CEIRIIR"/>
<dbReference type="PROSITE" id="PS50011">
    <property type="entry name" value="PROTEIN_KINASE_DOM"/>
    <property type="match status" value="1"/>
</dbReference>
<evidence type="ECO:0000256" key="3">
    <source>
        <dbReference type="ARBA" id="ARBA00004496"/>
    </source>
</evidence>
<dbReference type="PROSITE" id="PS00108">
    <property type="entry name" value="PROTEIN_KINASE_ST"/>
    <property type="match status" value="1"/>
</dbReference>
<evidence type="ECO:0000256" key="9">
    <source>
        <dbReference type="ARBA" id="ARBA00022679"/>
    </source>
</evidence>
<keyword evidence="6" id="KW-0963">Cytoplasm</keyword>
<dbReference type="InterPro" id="IPR011009">
    <property type="entry name" value="Kinase-like_dom_sf"/>
</dbReference>
<comment type="similarity">
    <text evidence="4">Belongs to the protein kinase superfamily. CMGC Ser/Thr protein kinase family. MAP kinase subfamily.</text>
</comment>
<dbReference type="EC" id="2.7.11.24" evidence="5"/>
<keyword evidence="9" id="KW-0808">Transferase</keyword>
<dbReference type="PRINTS" id="PR01771">
    <property type="entry name" value="ERK3ERK4MAPK"/>
</dbReference>
<evidence type="ECO:0000313" key="21">
    <source>
        <dbReference type="Ensembl" id="ENSBMSP00010023400.1"/>
    </source>
</evidence>
<dbReference type="Gene3D" id="1.10.510.10">
    <property type="entry name" value="Transferase(Phosphotransferase) domain 1"/>
    <property type="match status" value="2"/>
</dbReference>
<feature type="domain" description="Protein kinase" evidence="20">
    <location>
        <begin position="56"/>
        <end position="319"/>
    </location>
</feature>
<evidence type="ECO:0000256" key="10">
    <source>
        <dbReference type="ARBA" id="ARBA00022741"/>
    </source>
</evidence>
<dbReference type="Gene3D" id="3.30.200.20">
    <property type="entry name" value="Phosphorylase Kinase, domain 1"/>
    <property type="match status" value="1"/>
</dbReference>
<evidence type="ECO:0000256" key="4">
    <source>
        <dbReference type="ARBA" id="ARBA00008832"/>
    </source>
</evidence>
<sequence length="401" mass="45581">MDGSFDCDSGELEPPDHEQKTSFNNSEGEGNSKGFKMAEKFESLMNIHGFDLGSRYMDLKPLGCGGNGLVFSAVDNDCDKRVATKKTVLTDPQSVKHALREIKIIGRLDHDNIVKVFEILGPSGSHVYIVQEYMETDLANVLEQGPLLEEHARLFMYQLLRGLKYIHSANVLHRDLKPANLFINTEDLGHLSEGLVTKWYRSPGLLLSPNNYTKAIDMWAAGCIFAEILTGKTLFAGAHELEQMQLILESIPVVHEEGRQELLSVIPVYIRNDMTEPHKPLTQLLPGISREALDFLGQTLTFSPMDRLTAEEALSHPYMSIYSFPMDMPISSHPFHIEDEVDDILLMDETHSHIYNWERYHDCQFSDHDWPIHNNFDIDEVQLDPRALCHVTHEEEVQVDP</sequence>
<keyword evidence="12" id="KW-0067">ATP-binding</keyword>
<evidence type="ECO:0000256" key="17">
    <source>
        <dbReference type="ARBA" id="ARBA00071825"/>
    </source>
</evidence>
<keyword evidence="14" id="KW-0131">Cell cycle</keyword>
<keyword evidence="7" id="KW-0723">Serine/threonine-protein kinase</keyword>
<comment type="catalytic activity">
    <reaction evidence="15">
        <text>L-threonyl-[protein] + ATP = O-phospho-L-threonyl-[protein] + ADP + H(+)</text>
        <dbReference type="Rhea" id="RHEA:46608"/>
        <dbReference type="Rhea" id="RHEA-COMP:11060"/>
        <dbReference type="Rhea" id="RHEA-COMP:11605"/>
        <dbReference type="ChEBI" id="CHEBI:15378"/>
        <dbReference type="ChEBI" id="CHEBI:30013"/>
        <dbReference type="ChEBI" id="CHEBI:30616"/>
        <dbReference type="ChEBI" id="CHEBI:61977"/>
        <dbReference type="ChEBI" id="CHEBI:456216"/>
        <dbReference type="EC" id="2.7.11.24"/>
    </reaction>
</comment>
<dbReference type="InterPro" id="IPR000719">
    <property type="entry name" value="Prot_kinase_dom"/>
</dbReference>
<dbReference type="FunFam" id="3.30.200.20:FF:000281">
    <property type="entry name" value="Mitogen-activated protein kinase 4"/>
    <property type="match status" value="1"/>
</dbReference>
<name>A0A8C0DRW7_BALMU</name>
<dbReference type="Pfam" id="PF00069">
    <property type="entry name" value="Pkinase"/>
    <property type="match status" value="1"/>
</dbReference>
<dbReference type="InterPro" id="IPR008271">
    <property type="entry name" value="Ser/Thr_kinase_AS"/>
</dbReference>
<evidence type="ECO:0000256" key="14">
    <source>
        <dbReference type="ARBA" id="ARBA00023306"/>
    </source>
</evidence>
<keyword evidence="13" id="KW-0539">Nucleus</keyword>
<evidence type="ECO:0000256" key="19">
    <source>
        <dbReference type="SAM" id="MobiDB-lite"/>
    </source>
</evidence>